<evidence type="ECO:0008006" key="9">
    <source>
        <dbReference type="Google" id="ProtNLM"/>
    </source>
</evidence>
<evidence type="ECO:0000256" key="3">
    <source>
        <dbReference type="ARBA" id="ARBA00022692"/>
    </source>
</evidence>
<evidence type="ECO:0000256" key="6">
    <source>
        <dbReference type="ARBA" id="ARBA00023136"/>
    </source>
</evidence>
<evidence type="ECO:0000256" key="5">
    <source>
        <dbReference type="ARBA" id="ARBA00023034"/>
    </source>
</evidence>
<dbReference type="AlphaFoldDB" id="A0A382HQH5"/>
<evidence type="ECO:0000256" key="4">
    <source>
        <dbReference type="ARBA" id="ARBA00022989"/>
    </source>
</evidence>
<evidence type="ECO:0000313" key="8">
    <source>
        <dbReference type="EMBL" id="SVB89576.1"/>
    </source>
</evidence>
<dbReference type="InterPro" id="IPR003689">
    <property type="entry name" value="ZIP"/>
</dbReference>
<dbReference type="PANTHER" id="PTHR16133">
    <property type="entry name" value="SOLUTE CARRIER FAMILY 39 ZINC TRANSPORTER , MEMBER 9-RELATED"/>
    <property type="match status" value="1"/>
</dbReference>
<feature type="transmembrane region" description="Helical" evidence="7">
    <location>
        <begin position="148"/>
        <end position="172"/>
    </location>
</feature>
<feature type="transmembrane region" description="Helical" evidence="7">
    <location>
        <begin position="184"/>
        <end position="203"/>
    </location>
</feature>
<feature type="transmembrane region" description="Helical" evidence="7">
    <location>
        <begin position="6"/>
        <end position="25"/>
    </location>
</feature>
<keyword evidence="4 7" id="KW-1133">Transmembrane helix</keyword>
<dbReference type="GO" id="GO:0000139">
    <property type="term" value="C:Golgi membrane"/>
    <property type="evidence" value="ECO:0007669"/>
    <property type="project" value="UniProtKB-SubCell"/>
</dbReference>
<keyword evidence="6 7" id="KW-0472">Membrane</keyword>
<sequence length="287" mass="29302">MGPLYLALVIAVLSLGAGLLPQVFADKISSQGLADLTGFASGLLLASAFLVVVPEGFHTAATGDGRFASDPLVLGLAALAGFILLLALEGLGIGHAVHEEHHDHATGHGHEHVHHPFSGGVVAIGLSVHALADGVAIGAAAASGETSFSLLVAFAVVGHHIPAALSLGIFLLHQPGGRRSALNGLLVFALATPVALVLSYLVLDGADESVLALVLLFSAGTFVYVATVDFLPAIHNPATGRRSVRNVLSSAAVLSIILILLNNAGVLEHGHHESDSHHDDLHAEEGH</sequence>
<dbReference type="InterPro" id="IPR045891">
    <property type="entry name" value="ZIP9"/>
</dbReference>
<feature type="transmembrane region" description="Helical" evidence="7">
    <location>
        <begin position="209"/>
        <end position="231"/>
    </location>
</feature>
<feature type="transmembrane region" description="Helical" evidence="7">
    <location>
        <begin position="117"/>
        <end position="142"/>
    </location>
</feature>
<dbReference type="PANTHER" id="PTHR16133:SF0">
    <property type="entry name" value="ZINC_IRON REGULATED TRANSPORTER-RELATED PROTEIN 102B, ISOFORM E"/>
    <property type="match status" value="1"/>
</dbReference>
<evidence type="ECO:0000256" key="2">
    <source>
        <dbReference type="ARBA" id="ARBA00004394"/>
    </source>
</evidence>
<keyword evidence="5" id="KW-0333">Golgi apparatus</keyword>
<feature type="transmembrane region" description="Helical" evidence="7">
    <location>
        <begin position="72"/>
        <end position="97"/>
    </location>
</feature>
<accession>A0A382HQH5</accession>
<dbReference type="GO" id="GO:0046873">
    <property type="term" value="F:metal ion transmembrane transporter activity"/>
    <property type="evidence" value="ECO:0007669"/>
    <property type="project" value="InterPro"/>
</dbReference>
<evidence type="ECO:0000256" key="7">
    <source>
        <dbReference type="SAM" id="Phobius"/>
    </source>
</evidence>
<gene>
    <name evidence="8" type="ORF">METZ01_LOCUS242430</name>
</gene>
<name>A0A382HQH5_9ZZZZ</name>
<organism evidence="8">
    <name type="scientific">marine metagenome</name>
    <dbReference type="NCBI Taxonomy" id="408172"/>
    <lineage>
        <taxon>unclassified sequences</taxon>
        <taxon>metagenomes</taxon>
        <taxon>ecological metagenomes</taxon>
    </lineage>
</organism>
<evidence type="ECO:0000256" key="1">
    <source>
        <dbReference type="ARBA" id="ARBA00004127"/>
    </source>
</evidence>
<proteinExistence type="predicted"/>
<dbReference type="EMBL" id="UINC01062706">
    <property type="protein sequence ID" value="SVB89576.1"/>
    <property type="molecule type" value="Genomic_DNA"/>
</dbReference>
<dbReference type="GO" id="GO:0006829">
    <property type="term" value="P:zinc ion transport"/>
    <property type="evidence" value="ECO:0007669"/>
    <property type="project" value="InterPro"/>
</dbReference>
<reference evidence="8" key="1">
    <citation type="submission" date="2018-05" db="EMBL/GenBank/DDBJ databases">
        <authorList>
            <person name="Lanie J.A."/>
            <person name="Ng W.-L."/>
            <person name="Kazmierczak K.M."/>
            <person name="Andrzejewski T.M."/>
            <person name="Davidsen T.M."/>
            <person name="Wayne K.J."/>
            <person name="Tettelin H."/>
            <person name="Glass J.I."/>
            <person name="Rusch D."/>
            <person name="Podicherti R."/>
            <person name="Tsui H.-C.T."/>
            <person name="Winkler M.E."/>
        </authorList>
    </citation>
    <scope>NUCLEOTIDE SEQUENCE</scope>
</reference>
<feature type="transmembrane region" description="Helical" evidence="7">
    <location>
        <begin position="243"/>
        <end position="261"/>
    </location>
</feature>
<dbReference type="Pfam" id="PF02535">
    <property type="entry name" value="Zip"/>
    <property type="match status" value="1"/>
</dbReference>
<comment type="subcellular location">
    <subcellularLocation>
        <location evidence="1">Endomembrane system</location>
        <topology evidence="1">Multi-pass membrane protein</topology>
    </subcellularLocation>
    <subcellularLocation>
        <location evidence="2">Golgi apparatus membrane</location>
    </subcellularLocation>
</comment>
<keyword evidence="3 7" id="KW-0812">Transmembrane</keyword>
<feature type="transmembrane region" description="Helical" evidence="7">
    <location>
        <begin position="32"/>
        <end position="52"/>
    </location>
</feature>
<protein>
    <recommendedName>
        <fullName evidence="9">Zinc/iron permease</fullName>
    </recommendedName>
</protein>